<dbReference type="PANTHER" id="PTHR30346:SF26">
    <property type="entry name" value="HYDROGEN PEROXIDE-INDUCIBLE GENES ACTIVATOR"/>
    <property type="match status" value="1"/>
</dbReference>
<dbReference type="InterPro" id="IPR036390">
    <property type="entry name" value="WH_DNA-bd_sf"/>
</dbReference>
<organism evidence="7 8">
    <name type="scientific">Neolewinella xylanilytica</name>
    <dbReference type="NCBI Taxonomy" id="1514080"/>
    <lineage>
        <taxon>Bacteria</taxon>
        <taxon>Pseudomonadati</taxon>
        <taxon>Bacteroidota</taxon>
        <taxon>Saprospiria</taxon>
        <taxon>Saprospirales</taxon>
        <taxon>Lewinellaceae</taxon>
        <taxon>Neolewinella</taxon>
    </lineage>
</organism>
<dbReference type="Gene3D" id="3.40.190.10">
    <property type="entry name" value="Periplasmic binding protein-like II"/>
    <property type="match status" value="2"/>
</dbReference>
<dbReference type="OrthoDB" id="9803735at2"/>
<keyword evidence="2" id="KW-0805">Transcription regulation</keyword>
<sequence>MTLQQLRYLLALDEHRHFGKAARSCFVAQPTLTLQVKKLEDELGVIIFDRSANPVQPTRIGYRIVAQARLVLEEVANLETVVASHSDGMEGVFSVGVIPTLSPYLLPRFIKGFSARFPDTRLRFREMRSEEIIEELRKGSLDIGLLVTPLQERQLREIPLFYEPFLIYASAGEKILERSPLLPDHVNRKDLWILQDGHCFRNQVLNLCEKSAIPPAGNFHFEAGTVETLKNLVRSNMGYTIIPELSVNPATDADFTRRFADPQPSREVSLVVNRNMSRETLLTELRKAILSVVPAEFTKNERYRTIEWRN</sequence>
<dbReference type="PANTHER" id="PTHR30346">
    <property type="entry name" value="TRANSCRIPTIONAL DUAL REGULATOR HCAR-RELATED"/>
    <property type="match status" value="1"/>
</dbReference>
<evidence type="ECO:0000256" key="4">
    <source>
        <dbReference type="ARBA" id="ARBA00023159"/>
    </source>
</evidence>
<dbReference type="FunFam" id="1.10.10.10:FF:000001">
    <property type="entry name" value="LysR family transcriptional regulator"/>
    <property type="match status" value="1"/>
</dbReference>
<gene>
    <name evidence="7" type="ORF">CLV84_3122</name>
</gene>
<dbReference type="InterPro" id="IPR036388">
    <property type="entry name" value="WH-like_DNA-bd_sf"/>
</dbReference>
<dbReference type="CDD" id="cd08411">
    <property type="entry name" value="PBP2_OxyR"/>
    <property type="match status" value="1"/>
</dbReference>
<dbReference type="EMBL" id="PTJC01000006">
    <property type="protein sequence ID" value="PPK86200.1"/>
    <property type="molecule type" value="Genomic_DNA"/>
</dbReference>
<dbReference type="PROSITE" id="PS50931">
    <property type="entry name" value="HTH_LYSR"/>
    <property type="match status" value="1"/>
</dbReference>
<dbReference type="SUPFAM" id="SSF46785">
    <property type="entry name" value="Winged helix' DNA-binding domain"/>
    <property type="match status" value="1"/>
</dbReference>
<proteinExistence type="inferred from homology"/>
<dbReference type="Proteomes" id="UP000237662">
    <property type="component" value="Unassembled WGS sequence"/>
</dbReference>
<comment type="caution">
    <text evidence="7">The sequence shown here is derived from an EMBL/GenBank/DDBJ whole genome shotgun (WGS) entry which is preliminary data.</text>
</comment>
<evidence type="ECO:0000313" key="7">
    <source>
        <dbReference type="EMBL" id="PPK86200.1"/>
    </source>
</evidence>
<evidence type="ECO:0000256" key="3">
    <source>
        <dbReference type="ARBA" id="ARBA00023125"/>
    </source>
</evidence>
<evidence type="ECO:0000256" key="5">
    <source>
        <dbReference type="ARBA" id="ARBA00023163"/>
    </source>
</evidence>
<keyword evidence="8" id="KW-1185">Reference proteome</keyword>
<dbReference type="Gene3D" id="1.10.10.10">
    <property type="entry name" value="Winged helix-like DNA-binding domain superfamily/Winged helix DNA-binding domain"/>
    <property type="match status" value="1"/>
</dbReference>
<evidence type="ECO:0000256" key="2">
    <source>
        <dbReference type="ARBA" id="ARBA00023015"/>
    </source>
</evidence>
<keyword evidence="3" id="KW-0238">DNA-binding</keyword>
<dbReference type="InterPro" id="IPR000847">
    <property type="entry name" value="LysR_HTH_N"/>
</dbReference>
<evidence type="ECO:0000256" key="1">
    <source>
        <dbReference type="ARBA" id="ARBA00009437"/>
    </source>
</evidence>
<dbReference type="Pfam" id="PF03466">
    <property type="entry name" value="LysR_substrate"/>
    <property type="match status" value="1"/>
</dbReference>
<keyword evidence="5" id="KW-0804">Transcription</keyword>
<dbReference type="GO" id="GO:0032993">
    <property type="term" value="C:protein-DNA complex"/>
    <property type="evidence" value="ECO:0007669"/>
    <property type="project" value="TreeGrafter"/>
</dbReference>
<evidence type="ECO:0000313" key="8">
    <source>
        <dbReference type="Proteomes" id="UP000237662"/>
    </source>
</evidence>
<dbReference type="Pfam" id="PF00126">
    <property type="entry name" value="HTH_1"/>
    <property type="match status" value="1"/>
</dbReference>
<protein>
    <submittedName>
        <fullName evidence="7">LysR family hydrogen peroxide-inducible transcriptional activator</fullName>
    </submittedName>
</protein>
<keyword evidence="4" id="KW-0010">Activator</keyword>
<comment type="similarity">
    <text evidence="1">Belongs to the LysR transcriptional regulatory family.</text>
</comment>
<dbReference type="PRINTS" id="PR00039">
    <property type="entry name" value="HTHLYSR"/>
</dbReference>
<dbReference type="SUPFAM" id="SSF53850">
    <property type="entry name" value="Periplasmic binding protein-like II"/>
    <property type="match status" value="1"/>
</dbReference>
<accession>A0A2S6I4V9</accession>
<feature type="domain" description="HTH lysR-type" evidence="6">
    <location>
        <begin position="1"/>
        <end position="58"/>
    </location>
</feature>
<dbReference type="AlphaFoldDB" id="A0A2S6I4V9"/>
<dbReference type="RefSeq" id="WP_104420653.1">
    <property type="nucleotide sequence ID" value="NZ_PTJC01000006.1"/>
</dbReference>
<dbReference type="InterPro" id="IPR005119">
    <property type="entry name" value="LysR_subst-bd"/>
</dbReference>
<name>A0A2S6I4V9_9BACT</name>
<evidence type="ECO:0000259" key="6">
    <source>
        <dbReference type="PROSITE" id="PS50931"/>
    </source>
</evidence>
<dbReference type="GO" id="GO:0003677">
    <property type="term" value="F:DNA binding"/>
    <property type="evidence" value="ECO:0007669"/>
    <property type="project" value="UniProtKB-KW"/>
</dbReference>
<reference evidence="7 8" key="1">
    <citation type="submission" date="2018-02" db="EMBL/GenBank/DDBJ databases">
        <title>Genomic Encyclopedia of Archaeal and Bacterial Type Strains, Phase II (KMG-II): from individual species to whole genera.</title>
        <authorList>
            <person name="Goeker M."/>
        </authorList>
    </citation>
    <scope>NUCLEOTIDE SEQUENCE [LARGE SCALE GENOMIC DNA]</scope>
    <source>
        <strain evidence="7 8">DSM 29526</strain>
    </source>
</reference>
<dbReference type="GO" id="GO:0003700">
    <property type="term" value="F:DNA-binding transcription factor activity"/>
    <property type="evidence" value="ECO:0007669"/>
    <property type="project" value="InterPro"/>
</dbReference>